<dbReference type="EMBL" id="BJYU01000004">
    <property type="protein sequence ID" value="GEO12978.1"/>
    <property type="molecule type" value="Genomic_DNA"/>
</dbReference>
<reference evidence="1 2" key="1">
    <citation type="submission" date="2019-07" db="EMBL/GenBank/DDBJ databases">
        <title>Whole genome shotgun sequence of Microvirga aerophila NBRC 106136.</title>
        <authorList>
            <person name="Hosoyama A."/>
            <person name="Uohara A."/>
            <person name="Ohji S."/>
            <person name="Ichikawa N."/>
        </authorList>
    </citation>
    <scope>NUCLEOTIDE SEQUENCE [LARGE SCALE GENOMIC DNA]</scope>
    <source>
        <strain evidence="1 2">NBRC 106136</strain>
    </source>
</reference>
<evidence type="ECO:0000313" key="2">
    <source>
        <dbReference type="Proteomes" id="UP000321085"/>
    </source>
</evidence>
<protein>
    <recommendedName>
        <fullName evidence="3">HEPN domain-containing protein</fullName>
    </recommendedName>
</protein>
<evidence type="ECO:0000313" key="1">
    <source>
        <dbReference type="EMBL" id="GEO12978.1"/>
    </source>
</evidence>
<organism evidence="1 2">
    <name type="scientific">Microvirga aerophila</name>
    <dbReference type="NCBI Taxonomy" id="670291"/>
    <lineage>
        <taxon>Bacteria</taxon>
        <taxon>Pseudomonadati</taxon>
        <taxon>Pseudomonadota</taxon>
        <taxon>Alphaproteobacteria</taxon>
        <taxon>Hyphomicrobiales</taxon>
        <taxon>Methylobacteriaceae</taxon>
        <taxon>Microvirga</taxon>
    </lineage>
</organism>
<gene>
    <name evidence="1" type="ORF">MAE02_06740</name>
</gene>
<accession>A0A512BM22</accession>
<comment type="caution">
    <text evidence="1">The sequence shown here is derived from an EMBL/GenBank/DDBJ whole genome shotgun (WGS) entry which is preliminary data.</text>
</comment>
<name>A0A512BM22_9HYPH</name>
<evidence type="ECO:0008006" key="3">
    <source>
        <dbReference type="Google" id="ProtNLM"/>
    </source>
</evidence>
<keyword evidence="2" id="KW-1185">Reference proteome</keyword>
<sequence>MKDPFFEVIFDGEWNACVGSQGAEENYIDGYIEAAFELASAVIDKRLYASRDTLAMPILYNGRHALELSLKFAINRLHSIGLLGALHKLDHDILSHWKHLRDGNVGDATIRQLVADLEPFVQSLASIDDDGQELRYAKTQEGKKSLERIAVVNLPHIRSSLKAMGELLTRLKYRVEDFLDECRTGTYTGECSRRDLRVIAEMLGDHATWREESFTQKKEAVCAQFGLSSKKFSKAVDKIR</sequence>
<dbReference type="OrthoDB" id="7888975at2"/>
<dbReference type="RefSeq" id="WP_114185125.1">
    <property type="nucleotide sequence ID" value="NZ_BJYU01000004.1"/>
</dbReference>
<dbReference type="Proteomes" id="UP000321085">
    <property type="component" value="Unassembled WGS sequence"/>
</dbReference>
<dbReference type="AlphaFoldDB" id="A0A512BM22"/>
<proteinExistence type="predicted"/>